<accession>A0ABW0P3S6</accession>
<keyword evidence="2" id="KW-1185">Reference proteome</keyword>
<proteinExistence type="predicted"/>
<reference evidence="2" key="1">
    <citation type="journal article" date="2019" name="Int. J. Syst. Evol. Microbiol.">
        <title>The Global Catalogue of Microorganisms (GCM) 10K type strain sequencing project: providing services to taxonomists for standard genome sequencing and annotation.</title>
        <authorList>
            <consortium name="The Broad Institute Genomics Platform"/>
            <consortium name="The Broad Institute Genome Sequencing Center for Infectious Disease"/>
            <person name="Wu L."/>
            <person name="Ma J."/>
        </authorList>
    </citation>
    <scope>NUCLEOTIDE SEQUENCE [LARGE SCALE GENOMIC DNA]</scope>
    <source>
        <strain evidence="2">CCUG 43117</strain>
    </source>
</reference>
<sequence>MEYLPMSGQQTGDAVACAIVEKLDTGAIFFHADDVRALLAHYVDADQRATEAETAAKRIMDPNLHHLRMEDGAIDLALTGPLVQHMGLVITEHFRVTGAENYLEMTYTTKSEPIEHFNWTIRKQVGLNSPHQLRAKAEAERDELRAQLGATARAWLAIPQDGTEASVITDAGEAAEMARHPDLWRVVALIEGGPMPVGGE</sequence>
<name>A0ABW0P3S6_9HYPH</name>
<dbReference type="RefSeq" id="WP_377816641.1">
    <property type="nucleotide sequence ID" value="NZ_JBHSLU010000017.1"/>
</dbReference>
<evidence type="ECO:0000313" key="1">
    <source>
        <dbReference type="EMBL" id="MFC5505479.1"/>
    </source>
</evidence>
<dbReference type="EMBL" id="JBHSLU010000017">
    <property type="protein sequence ID" value="MFC5505479.1"/>
    <property type="molecule type" value="Genomic_DNA"/>
</dbReference>
<organism evidence="1 2">
    <name type="scientific">Bosea massiliensis</name>
    <dbReference type="NCBI Taxonomy" id="151419"/>
    <lineage>
        <taxon>Bacteria</taxon>
        <taxon>Pseudomonadati</taxon>
        <taxon>Pseudomonadota</taxon>
        <taxon>Alphaproteobacteria</taxon>
        <taxon>Hyphomicrobiales</taxon>
        <taxon>Boseaceae</taxon>
        <taxon>Bosea</taxon>
    </lineage>
</organism>
<dbReference type="Proteomes" id="UP001596060">
    <property type="component" value="Unassembled WGS sequence"/>
</dbReference>
<comment type="caution">
    <text evidence="1">The sequence shown here is derived from an EMBL/GenBank/DDBJ whole genome shotgun (WGS) entry which is preliminary data.</text>
</comment>
<gene>
    <name evidence="1" type="ORF">ACFPN9_09440</name>
</gene>
<evidence type="ECO:0000313" key="2">
    <source>
        <dbReference type="Proteomes" id="UP001596060"/>
    </source>
</evidence>
<protein>
    <submittedName>
        <fullName evidence="1">Uncharacterized protein</fullName>
    </submittedName>
</protein>